<gene>
    <name evidence="3" type="ORF">SCLCIDRAFT_28588</name>
</gene>
<evidence type="ECO:0000313" key="3">
    <source>
        <dbReference type="EMBL" id="KIM57735.1"/>
    </source>
</evidence>
<evidence type="ECO:0000313" key="4">
    <source>
        <dbReference type="Proteomes" id="UP000053989"/>
    </source>
</evidence>
<dbReference type="InParanoid" id="A0A0C3DAI0"/>
<dbReference type="EMBL" id="KN822096">
    <property type="protein sequence ID" value="KIM57735.1"/>
    <property type="molecule type" value="Genomic_DNA"/>
</dbReference>
<feature type="region of interest" description="Disordered" evidence="1">
    <location>
        <begin position="193"/>
        <end position="237"/>
    </location>
</feature>
<protein>
    <recommendedName>
        <fullName evidence="2">DUF6532 domain-containing protein</fullName>
    </recommendedName>
</protein>
<dbReference type="Proteomes" id="UP000053989">
    <property type="component" value="Unassembled WGS sequence"/>
</dbReference>
<dbReference type="HOGENOM" id="CLU_681793_0_0_1"/>
<feature type="compositionally biased region" description="Polar residues" evidence="1">
    <location>
        <begin position="198"/>
        <end position="223"/>
    </location>
</feature>
<feature type="region of interest" description="Disordered" evidence="1">
    <location>
        <begin position="149"/>
        <end position="179"/>
    </location>
</feature>
<evidence type="ECO:0000259" key="2">
    <source>
        <dbReference type="Pfam" id="PF20149"/>
    </source>
</evidence>
<accession>A0A0C3DAI0</accession>
<dbReference type="InterPro" id="IPR045341">
    <property type="entry name" value="DUF6532"/>
</dbReference>
<proteinExistence type="predicted"/>
<dbReference type="Pfam" id="PF20149">
    <property type="entry name" value="DUF6532"/>
    <property type="match status" value="1"/>
</dbReference>
<feature type="compositionally biased region" description="Polar residues" evidence="1">
    <location>
        <begin position="117"/>
        <end position="126"/>
    </location>
</feature>
<keyword evidence="4" id="KW-1185">Reference proteome</keyword>
<evidence type="ECO:0000256" key="1">
    <source>
        <dbReference type="SAM" id="MobiDB-lite"/>
    </source>
</evidence>
<feature type="region of interest" description="Disordered" evidence="1">
    <location>
        <begin position="115"/>
        <end position="134"/>
    </location>
</feature>
<name>A0A0C3DAI0_9AGAM</name>
<feature type="domain" description="DUF6532" evidence="2">
    <location>
        <begin position="291"/>
        <end position="387"/>
    </location>
</feature>
<reference evidence="4" key="2">
    <citation type="submission" date="2015-01" db="EMBL/GenBank/DDBJ databases">
        <title>Evolutionary Origins and Diversification of the Mycorrhizal Mutualists.</title>
        <authorList>
            <consortium name="DOE Joint Genome Institute"/>
            <consortium name="Mycorrhizal Genomics Consortium"/>
            <person name="Kohler A."/>
            <person name="Kuo A."/>
            <person name="Nagy L.G."/>
            <person name="Floudas D."/>
            <person name="Copeland A."/>
            <person name="Barry K.W."/>
            <person name="Cichocki N."/>
            <person name="Veneault-Fourrey C."/>
            <person name="LaButti K."/>
            <person name="Lindquist E.A."/>
            <person name="Lipzen A."/>
            <person name="Lundell T."/>
            <person name="Morin E."/>
            <person name="Murat C."/>
            <person name="Riley R."/>
            <person name="Ohm R."/>
            <person name="Sun H."/>
            <person name="Tunlid A."/>
            <person name="Henrissat B."/>
            <person name="Grigoriev I.V."/>
            <person name="Hibbett D.S."/>
            <person name="Martin F."/>
        </authorList>
    </citation>
    <scope>NUCLEOTIDE SEQUENCE [LARGE SCALE GENOMIC DNA]</scope>
    <source>
        <strain evidence="4">Foug A</strain>
    </source>
</reference>
<organism evidence="3 4">
    <name type="scientific">Scleroderma citrinum Foug A</name>
    <dbReference type="NCBI Taxonomy" id="1036808"/>
    <lineage>
        <taxon>Eukaryota</taxon>
        <taxon>Fungi</taxon>
        <taxon>Dikarya</taxon>
        <taxon>Basidiomycota</taxon>
        <taxon>Agaricomycotina</taxon>
        <taxon>Agaricomycetes</taxon>
        <taxon>Agaricomycetidae</taxon>
        <taxon>Boletales</taxon>
        <taxon>Sclerodermatineae</taxon>
        <taxon>Sclerodermataceae</taxon>
        <taxon>Scleroderma</taxon>
    </lineage>
</organism>
<dbReference type="AlphaFoldDB" id="A0A0C3DAI0"/>
<sequence>MPIKCKTKETASSQLAPTDTTLLPAKRVRANQLFDTEDAWIESELNESQPQRSLHTGKGNGGHVQQLQNIKRIQMASHSRPSTRNLDMAIQGKQVNPMAPSYNNYNQESQILPWAPQSDSESQSTISHDSSLPSSCSLSTFSVTRFHRGSTVPTSHAPSKCGSNGMYGSQGDMESSQPAPVRWSLQLHALAMARQPTDAPQHSSRIQPSSGDPVTGNSAQDQSPSHDNDSPPPQPVRLCQTRSFAQLLSTMPSGYHMMFTGIGPEAIDEASPSKDERFAEAVLHGDRWWPQSMPGITKLLLEDLGNWCSALKKKAHTYVYEQYTWDTENCHQANADIARSLLKHGSFLKHGMDEEGHMNNLAHPALSALIIDFFYTGTNAVANLFLEIKVALDEVAEGKEVTFK</sequence>
<reference evidence="3 4" key="1">
    <citation type="submission" date="2014-04" db="EMBL/GenBank/DDBJ databases">
        <authorList>
            <consortium name="DOE Joint Genome Institute"/>
            <person name="Kuo A."/>
            <person name="Kohler A."/>
            <person name="Nagy L.G."/>
            <person name="Floudas D."/>
            <person name="Copeland A."/>
            <person name="Barry K.W."/>
            <person name="Cichocki N."/>
            <person name="Veneault-Fourrey C."/>
            <person name="LaButti K."/>
            <person name="Lindquist E.A."/>
            <person name="Lipzen A."/>
            <person name="Lundell T."/>
            <person name="Morin E."/>
            <person name="Murat C."/>
            <person name="Sun H."/>
            <person name="Tunlid A."/>
            <person name="Henrissat B."/>
            <person name="Grigoriev I.V."/>
            <person name="Hibbett D.S."/>
            <person name="Martin F."/>
            <person name="Nordberg H.P."/>
            <person name="Cantor M.N."/>
            <person name="Hua S.X."/>
        </authorList>
    </citation>
    <scope>NUCLEOTIDE SEQUENCE [LARGE SCALE GENOMIC DNA]</scope>
    <source>
        <strain evidence="3 4">Foug A</strain>
    </source>
</reference>